<evidence type="ECO:0000256" key="1">
    <source>
        <dbReference type="SAM" id="MobiDB-lite"/>
    </source>
</evidence>
<feature type="compositionally biased region" description="Basic residues" evidence="1">
    <location>
        <begin position="95"/>
        <end position="109"/>
    </location>
</feature>
<feature type="compositionally biased region" description="Low complexity" evidence="1">
    <location>
        <begin position="110"/>
        <end position="119"/>
    </location>
</feature>
<dbReference type="Proteomes" id="UP001189429">
    <property type="component" value="Unassembled WGS sequence"/>
</dbReference>
<feature type="compositionally biased region" description="Polar residues" evidence="1">
    <location>
        <begin position="72"/>
        <end position="83"/>
    </location>
</feature>
<keyword evidence="3" id="KW-1185">Reference proteome</keyword>
<reference evidence="2" key="1">
    <citation type="submission" date="2023-10" db="EMBL/GenBank/DDBJ databases">
        <authorList>
            <person name="Chen Y."/>
            <person name="Shah S."/>
            <person name="Dougan E. K."/>
            <person name="Thang M."/>
            <person name="Chan C."/>
        </authorList>
    </citation>
    <scope>NUCLEOTIDE SEQUENCE [LARGE SCALE GENOMIC DNA]</scope>
</reference>
<feature type="compositionally biased region" description="Basic and acidic residues" evidence="1">
    <location>
        <begin position="1"/>
        <end position="18"/>
    </location>
</feature>
<feature type="compositionally biased region" description="Low complexity" evidence="1">
    <location>
        <begin position="25"/>
        <end position="37"/>
    </location>
</feature>
<feature type="region of interest" description="Disordered" evidence="1">
    <location>
        <begin position="1"/>
        <end position="129"/>
    </location>
</feature>
<proteinExistence type="predicted"/>
<accession>A0ABN9U060</accession>
<gene>
    <name evidence="2" type="ORF">PCOR1329_LOCUS43179</name>
</gene>
<feature type="non-terminal residue" evidence="2">
    <location>
        <position position="1"/>
    </location>
</feature>
<comment type="caution">
    <text evidence="2">The sequence shown here is derived from an EMBL/GenBank/DDBJ whole genome shotgun (WGS) entry which is preliminary data.</text>
</comment>
<protein>
    <submittedName>
        <fullName evidence="2">Uncharacterized protein</fullName>
    </submittedName>
</protein>
<dbReference type="EMBL" id="CAUYUJ010015185">
    <property type="protein sequence ID" value="CAK0850890.1"/>
    <property type="molecule type" value="Genomic_DNA"/>
</dbReference>
<evidence type="ECO:0000313" key="3">
    <source>
        <dbReference type="Proteomes" id="UP001189429"/>
    </source>
</evidence>
<name>A0ABN9U060_9DINO</name>
<sequence>DGPPDARIKRAASEDPRARGGGGFEAAPLLSARLPAAESRRHTRENRSSQQRSSPDPDLPLLDLAPGINGSAVATSGETQGRWRTSRGRWLPRSARGRRYRPRRSRGSSRRGTGARPPGQARLHSGNGG</sequence>
<organism evidence="2 3">
    <name type="scientific">Prorocentrum cordatum</name>
    <dbReference type="NCBI Taxonomy" id="2364126"/>
    <lineage>
        <taxon>Eukaryota</taxon>
        <taxon>Sar</taxon>
        <taxon>Alveolata</taxon>
        <taxon>Dinophyceae</taxon>
        <taxon>Prorocentrales</taxon>
        <taxon>Prorocentraceae</taxon>
        <taxon>Prorocentrum</taxon>
    </lineage>
</organism>
<evidence type="ECO:0000313" key="2">
    <source>
        <dbReference type="EMBL" id="CAK0850890.1"/>
    </source>
</evidence>